<keyword evidence="17" id="KW-0675">Receptor</keyword>
<feature type="domain" description="Protein kinase" evidence="23">
    <location>
        <begin position="319"/>
        <end position="601"/>
    </location>
</feature>
<dbReference type="PROSITE" id="PS00107">
    <property type="entry name" value="PROTEIN_KINASE_ATP"/>
    <property type="match status" value="1"/>
</dbReference>
<dbReference type="GO" id="GO:0005524">
    <property type="term" value="F:ATP binding"/>
    <property type="evidence" value="ECO:0007669"/>
    <property type="project" value="UniProtKB-UniRule"/>
</dbReference>
<dbReference type="InterPro" id="IPR011009">
    <property type="entry name" value="Kinase-like_dom_sf"/>
</dbReference>
<dbReference type="InterPro" id="IPR017441">
    <property type="entry name" value="Protein_kinase_ATP_BS"/>
</dbReference>
<dbReference type="GO" id="GO:0005886">
    <property type="term" value="C:plasma membrane"/>
    <property type="evidence" value="ECO:0007669"/>
    <property type="project" value="UniProtKB-SubCell"/>
</dbReference>
<dbReference type="PANTHER" id="PTHR27008">
    <property type="entry name" value="OS04G0122200 PROTEIN"/>
    <property type="match status" value="1"/>
</dbReference>
<name>A0A2P6PSK2_ROSCH</name>
<dbReference type="PROSITE" id="PS00108">
    <property type="entry name" value="PROTEIN_KINASE_ST"/>
    <property type="match status" value="1"/>
</dbReference>
<comment type="subcellular location">
    <subcellularLocation>
        <location evidence="1">Cell membrane</location>
        <topology evidence="1">Single-pass membrane protein</topology>
    </subcellularLocation>
</comment>
<evidence type="ECO:0000256" key="5">
    <source>
        <dbReference type="ARBA" id="ARBA00022527"/>
    </source>
</evidence>
<evidence type="ECO:0000256" key="2">
    <source>
        <dbReference type="ARBA" id="ARBA00009592"/>
    </source>
</evidence>
<dbReference type="InterPro" id="IPR001611">
    <property type="entry name" value="Leu-rich_rpt"/>
</dbReference>
<dbReference type="OMA" id="FMANDAL"/>
<evidence type="ECO:0000256" key="8">
    <source>
        <dbReference type="ARBA" id="ARBA00022679"/>
    </source>
</evidence>
<evidence type="ECO:0000256" key="15">
    <source>
        <dbReference type="ARBA" id="ARBA00022989"/>
    </source>
</evidence>
<dbReference type="FunFam" id="3.80.10.10:FF:000299">
    <property type="entry name" value="Piriformospora indica-insensitive protein 2"/>
    <property type="match status" value="1"/>
</dbReference>
<dbReference type="PRINTS" id="PR00019">
    <property type="entry name" value="LEURICHRPT"/>
</dbReference>
<comment type="catalytic activity">
    <reaction evidence="19">
        <text>L-threonyl-[protein] + ATP = O-phospho-L-threonyl-[protein] + ADP + H(+)</text>
        <dbReference type="Rhea" id="RHEA:46608"/>
        <dbReference type="Rhea" id="RHEA-COMP:11060"/>
        <dbReference type="Rhea" id="RHEA-COMP:11605"/>
        <dbReference type="ChEBI" id="CHEBI:15378"/>
        <dbReference type="ChEBI" id="CHEBI:30013"/>
        <dbReference type="ChEBI" id="CHEBI:30616"/>
        <dbReference type="ChEBI" id="CHEBI:61977"/>
        <dbReference type="ChEBI" id="CHEBI:456216"/>
        <dbReference type="EC" id="2.7.11.1"/>
    </reaction>
</comment>
<evidence type="ECO:0000256" key="21">
    <source>
        <dbReference type="PROSITE-ProRule" id="PRU10141"/>
    </source>
</evidence>
<evidence type="ECO:0000256" key="9">
    <source>
        <dbReference type="ARBA" id="ARBA00022692"/>
    </source>
</evidence>
<dbReference type="Gene3D" id="1.10.510.10">
    <property type="entry name" value="Transferase(Phosphotransferase) domain 1"/>
    <property type="match status" value="1"/>
</dbReference>
<dbReference type="EC" id="2.7.11.1" evidence="3"/>
<dbReference type="EMBL" id="PDCK01000044">
    <property type="protein sequence ID" value="PRQ24913.1"/>
    <property type="molecule type" value="Genomic_DNA"/>
</dbReference>
<evidence type="ECO:0000256" key="1">
    <source>
        <dbReference type="ARBA" id="ARBA00004162"/>
    </source>
</evidence>
<keyword evidence="15 22" id="KW-1133">Transmembrane helix</keyword>
<accession>A0A2P6PSK2</accession>
<dbReference type="AlphaFoldDB" id="A0A2P6PSK2"/>
<keyword evidence="18" id="KW-0325">Glycoprotein</keyword>
<keyword evidence="14 21" id="KW-0067">ATP-binding</keyword>
<evidence type="ECO:0000256" key="19">
    <source>
        <dbReference type="ARBA" id="ARBA00047899"/>
    </source>
</evidence>
<keyword evidence="6" id="KW-0597">Phosphoprotein</keyword>
<dbReference type="InterPro" id="IPR032675">
    <property type="entry name" value="LRR_dom_sf"/>
</dbReference>
<keyword evidence="4" id="KW-1003">Cell membrane</keyword>
<keyword evidence="13" id="KW-0418">Kinase</keyword>
<dbReference type="InterPro" id="IPR008271">
    <property type="entry name" value="Ser/Thr_kinase_AS"/>
</dbReference>
<evidence type="ECO:0000256" key="7">
    <source>
        <dbReference type="ARBA" id="ARBA00022614"/>
    </source>
</evidence>
<evidence type="ECO:0000256" key="17">
    <source>
        <dbReference type="ARBA" id="ARBA00023170"/>
    </source>
</evidence>
<evidence type="ECO:0000256" key="14">
    <source>
        <dbReference type="ARBA" id="ARBA00022840"/>
    </source>
</evidence>
<keyword evidence="11" id="KW-0677">Repeat</keyword>
<dbReference type="FunFam" id="3.30.200.20:FF:000661">
    <property type="entry name" value="Serine-threonine protein kinase plant-type"/>
    <property type="match status" value="1"/>
</dbReference>
<keyword evidence="10" id="KW-0732">Signal</keyword>
<evidence type="ECO:0000256" key="4">
    <source>
        <dbReference type="ARBA" id="ARBA00022475"/>
    </source>
</evidence>
<reference evidence="24 25" key="1">
    <citation type="journal article" date="2018" name="Nat. Genet.">
        <title>The Rosa genome provides new insights in the design of modern roses.</title>
        <authorList>
            <person name="Bendahmane M."/>
        </authorList>
    </citation>
    <scope>NUCLEOTIDE SEQUENCE [LARGE SCALE GENOMIC DNA]</scope>
    <source>
        <strain evidence="25">cv. Old Blush</strain>
    </source>
</reference>
<evidence type="ECO:0000256" key="6">
    <source>
        <dbReference type="ARBA" id="ARBA00022553"/>
    </source>
</evidence>
<dbReference type="InterPro" id="IPR051809">
    <property type="entry name" value="Plant_receptor-like_S/T_kinase"/>
</dbReference>
<dbReference type="SMART" id="SM00220">
    <property type="entry name" value="S_TKc"/>
    <property type="match status" value="1"/>
</dbReference>
<keyword evidence="9 22" id="KW-0812">Transmembrane</keyword>
<keyword evidence="16 22" id="KW-0472">Membrane</keyword>
<protein>
    <recommendedName>
        <fullName evidence="3">non-specific serine/threonine protein kinase</fullName>
        <ecNumber evidence="3">2.7.11.1</ecNumber>
    </recommendedName>
</protein>
<dbReference type="PANTHER" id="PTHR27008:SF585">
    <property type="entry name" value="PROTEIN KINASE DOMAIN-CONTAINING PROTEIN"/>
    <property type="match status" value="1"/>
</dbReference>
<gene>
    <name evidence="24" type="ORF">RchiOBHm_Chr6g0277701</name>
</gene>
<dbReference type="SUPFAM" id="SSF56112">
    <property type="entry name" value="Protein kinase-like (PK-like)"/>
    <property type="match status" value="1"/>
</dbReference>
<dbReference type="Pfam" id="PF07714">
    <property type="entry name" value="PK_Tyr_Ser-Thr"/>
    <property type="match status" value="1"/>
</dbReference>
<comment type="caution">
    <text evidence="24">The sequence shown here is derived from an EMBL/GenBank/DDBJ whole genome shotgun (WGS) entry which is preliminary data.</text>
</comment>
<dbReference type="Pfam" id="PF13855">
    <property type="entry name" value="LRR_8"/>
    <property type="match status" value="2"/>
</dbReference>
<dbReference type="InterPro" id="IPR001245">
    <property type="entry name" value="Ser-Thr/Tyr_kinase_cat_dom"/>
</dbReference>
<keyword evidence="8 24" id="KW-0808">Transferase</keyword>
<evidence type="ECO:0000256" key="13">
    <source>
        <dbReference type="ARBA" id="ARBA00022777"/>
    </source>
</evidence>
<evidence type="ECO:0000256" key="11">
    <source>
        <dbReference type="ARBA" id="ARBA00022737"/>
    </source>
</evidence>
<comment type="similarity">
    <text evidence="2">Belongs to the RLP family.</text>
</comment>
<proteinExistence type="inferred from homology"/>
<dbReference type="Proteomes" id="UP000238479">
    <property type="component" value="Chromosome 6"/>
</dbReference>
<evidence type="ECO:0000256" key="3">
    <source>
        <dbReference type="ARBA" id="ARBA00012513"/>
    </source>
</evidence>
<feature type="transmembrane region" description="Helical" evidence="22">
    <location>
        <begin position="261"/>
        <end position="283"/>
    </location>
</feature>
<keyword evidence="25" id="KW-1185">Reference proteome</keyword>
<organism evidence="24 25">
    <name type="scientific">Rosa chinensis</name>
    <name type="common">China rose</name>
    <dbReference type="NCBI Taxonomy" id="74649"/>
    <lineage>
        <taxon>Eukaryota</taxon>
        <taxon>Viridiplantae</taxon>
        <taxon>Streptophyta</taxon>
        <taxon>Embryophyta</taxon>
        <taxon>Tracheophyta</taxon>
        <taxon>Spermatophyta</taxon>
        <taxon>Magnoliopsida</taxon>
        <taxon>eudicotyledons</taxon>
        <taxon>Gunneridae</taxon>
        <taxon>Pentapetalae</taxon>
        <taxon>rosids</taxon>
        <taxon>fabids</taxon>
        <taxon>Rosales</taxon>
        <taxon>Rosaceae</taxon>
        <taxon>Rosoideae</taxon>
        <taxon>Rosoideae incertae sedis</taxon>
        <taxon>Rosa</taxon>
    </lineage>
</organism>
<evidence type="ECO:0000259" key="23">
    <source>
        <dbReference type="PROSITE" id="PS50011"/>
    </source>
</evidence>
<evidence type="ECO:0000256" key="22">
    <source>
        <dbReference type="SAM" id="Phobius"/>
    </source>
</evidence>
<evidence type="ECO:0000256" key="10">
    <source>
        <dbReference type="ARBA" id="ARBA00022729"/>
    </source>
</evidence>
<keyword evidence="7" id="KW-0433">Leucine-rich repeat</keyword>
<dbReference type="FunFam" id="1.10.510.10:FF:000358">
    <property type="entry name" value="Putative leucine-rich repeat receptor-like serine/threonine-protein kinase"/>
    <property type="match status" value="1"/>
</dbReference>
<evidence type="ECO:0000256" key="16">
    <source>
        <dbReference type="ARBA" id="ARBA00023136"/>
    </source>
</evidence>
<dbReference type="CDD" id="cd14066">
    <property type="entry name" value="STKc_IRAK"/>
    <property type="match status" value="1"/>
</dbReference>
<keyword evidence="12 21" id="KW-0547">Nucleotide-binding</keyword>
<dbReference type="FunFam" id="3.80.10.10:FF:000111">
    <property type="entry name" value="LRR receptor-like serine/threonine-protein kinase ERECTA"/>
    <property type="match status" value="1"/>
</dbReference>
<evidence type="ECO:0000256" key="12">
    <source>
        <dbReference type="ARBA" id="ARBA00022741"/>
    </source>
</evidence>
<dbReference type="OrthoDB" id="1165399at2759"/>
<dbReference type="PROSITE" id="PS50011">
    <property type="entry name" value="PROTEIN_KINASE_DOM"/>
    <property type="match status" value="1"/>
</dbReference>
<feature type="binding site" evidence="21">
    <location>
        <position position="347"/>
    </location>
    <ligand>
        <name>ATP</name>
        <dbReference type="ChEBI" id="CHEBI:30616"/>
    </ligand>
</feature>
<dbReference type="Gramene" id="PRQ24913">
    <property type="protein sequence ID" value="PRQ24913"/>
    <property type="gene ID" value="RchiOBHm_Chr6g0277701"/>
</dbReference>
<evidence type="ECO:0000313" key="24">
    <source>
        <dbReference type="EMBL" id="PRQ24913.1"/>
    </source>
</evidence>
<dbReference type="SUPFAM" id="SSF52058">
    <property type="entry name" value="L domain-like"/>
    <property type="match status" value="1"/>
</dbReference>
<dbReference type="GO" id="GO:0004674">
    <property type="term" value="F:protein serine/threonine kinase activity"/>
    <property type="evidence" value="ECO:0007669"/>
    <property type="project" value="UniProtKB-KW"/>
</dbReference>
<dbReference type="Gene3D" id="3.30.200.20">
    <property type="entry name" value="Phosphorylase Kinase, domain 1"/>
    <property type="match status" value="1"/>
</dbReference>
<comment type="catalytic activity">
    <reaction evidence="20">
        <text>L-seryl-[protein] + ATP = O-phospho-L-seryl-[protein] + ADP + H(+)</text>
        <dbReference type="Rhea" id="RHEA:17989"/>
        <dbReference type="Rhea" id="RHEA-COMP:9863"/>
        <dbReference type="Rhea" id="RHEA-COMP:11604"/>
        <dbReference type="ChEBI" id="CHEBI:15378"/>
        <dbReference type="ChEBI" id="CHEBI:29999"/>
        <dbReference type="ChEBI" id="CHEBI:30616"/>
        <dbReference type="ChEBI" id="CHEBI:83421"/>
        <dbReference type="ChEBI" id="CHEBI:456216"/>
        <dbReference type="EC" id="2.7.11.1"/>
    </reaction>
</comment>
<sequence>MRGEIPNDIGNLSSLIVLSVVKNQLSGLVPASIGRIRNLQGLYLESNTFQGRMPDELCQLKNLASLFLGGNRLSGSIPSCIGNLTGALRKLSLESNLLTSTVPSTLWGLTYILYLNLSSNSLIGSIGEDVGNLKVAIDIDFSNNRLSGSIASSVGGLQNLVNLSLANNKLQGSIPTSLGNCISLESLDLSKNNLSGVIPNSLSALSYLKYLNLSFNRLQGEIPTGGPFRNLSAQSFVSNHGLCGAARFQVPSCKRKTVKTIFKYVIPGILSAMLLVTSIWIFIISRKKNVKAATETTFLPQHQWRRVSYEELLSATSGFNVSNLLGTGSFGSVYKGTLSDGIDVAIKVYNLETEGAFSSFDVECEMLSNIRHRNLIKVISCCSQVDFKAVVLNYMPNGSLEKWLYSHNLTLNILQRLNILIDVATALEYLHHGYDRPIVHCDLKPSNILLDDDMVAQVADFGISKLLGGEDSITRTLTLATIGYMAPEYGMDGIVTRRGDMYSFGVVVMETFTKRKPTDAMFVGEMNLKHWVANSLLADAIVEVVDTTLLGTEECHDFVSKRDCLSSIMRLAIACCGESPEDRINMHEALATLNKIKIKFLKNASEGVVLSRHGL</sequence>
<keyword evidence="5" id="KW-0723">Serine/threonine-protein kinase</keyword>
<evidence type="ECO:0000256" key="18">
    <source>
        <dbReference type="ARBA" id="ARBA00023180"/>
    </source>
</evidence>
<evidence type="ECO:0000256" key="20">
    <source>
        <dbReference type="ARBA" id="ARBA00048679"/>
    </source>
</evidence>
<dbReference type="InterPro" id="IPR000719">
    <property type="entry name" value="Prot_kinase_dom"/>
</dbReference>
<dbReference type="Gene3D" id="3.80.10.10">
    <property type="entry name" value="Ribonuclease Inhibitor"/>
    <property type="match status" value="1"/>
</dbReference>
<evidence type="ECO:0000313" key="25">
    <source>
        <dbReference type="Proteomes" id="UP000238479"/>
    </source>
</evidence>